<dbReference type="Proteomes" id="UP000479114">
    <property type="component" value="Chromosome"/>
</dbReference>
<gene>
    <name evidence="1" type="ORF">GZH47_07760</name>
</gene>
<proteinExistence type="predicted"/>
<evidence type="ECO:0000313" key="2">
    <source>
        <dbReference type="Proteomes" id="UP000479114"/>
    </source>
</evidence>
<protein>
    <recommendedName>
        <fullName evidence="3">ABM domain-containing protein</fullName>
    </recommendedName>
</protein>
<dbReference type="EMBL" id="CP048286">
    <property type="protein sequence ID" value="QHW30762.1"/>
    <property type="molecule type" value="Genomic_DNA"/>
</dbReference>
<keyword evidence="2" id="KW-1185">Reference proteome</keyword>
<dbReference type="RefSeq" id="WP_162639571.1">
    <property type="nucleotide sequence ID" value="NZ_CP048286.1"/>
</dbReference>
<dbReference type="KEGG" id="prz:GZH47_07760"/>
<evidence type="ECO:0000313" key="1">
    <source>
        <dbReference type="EMBL" id="QHW30762.1"/>
    </source>
</evidence>
<name>A0A6C0P236_9BACL</name>
<evidence type="ECO:0008006" key="3">
    <source>
        <dbReference type="Google" id="ProtNLM"/>
    </source>
</evidence>
<accession>A0A6C0P236</accession>
<reference evidence="1 2" key="1">
    <citation type="submission" date="2020-02" db="EMBL/GenBank/DDBJ databases">
        <title>Paenibacillus sp. nov., isolated from rhizosphere soil of tomato.</title>
        <authorList>
            <person name="Weon H.-Y."/>
            <person name="Lee S.A."/>
        </authorList>
    </citation>
    <scope>NUCLEOTIDE SEQUENCE [LARGE SCALE GENOMIC DNA]</scope>
    <source>
        <strain evidence="1 2">14171R-81</strain>
    </source>
</reference>
<dbReference type="AlphaFoldDB" id="A0A6C0P236"/>
<organism evidence="1 2">
    <name type="scientific">Paenibacillus rhizovicinus</name>
    <dbReference type="NCBI Taxonomy" id="2704463"/>
    <lineage>
        <taxon>Bacteria</taxon>
        <taxon>Bacillati</taxon>
        <taxon>Bacillota</taxon>
        <taxon>Bacilli</taxon>
        <taxon>Bacillales</taxon>
        <taxon>Paenibacillaceae</taxon>
        <taxon>Paenibacillus</taxon>
    </lineage>
</organism>
<sequence length="98" mass="11544">MFICFVEYRIDSAAELTYREWIAEKQDEFPGFKLFEGTDQPLLFVEVWEAPNVEEAERIKKERCGERSSWRDMADWVPGGSAKIHAWTFKPINGRAER</sequence>